<dbReference type="GO" id="GO:0005506">
    <property type="term" value="F:iron ion binding"/>
    <property type="evidence" value="ECO:0007669"/>
    <property type="project" value="TreeGrafter"/>
</dbReference>
<gene>
    <name evidence="2" type="ORF">S06H3_52467</name>
</gene>
<proteinExistence type="inferred from homology"/>
<comment type="similarity">
    <text evidence="1">Belongs to the HupF/HypC family.</text>
</comment>
<dbReference type="PANTHER" id="PTHR35177">
    <property type="entry name" value="HYDROGENASE MATURATION FACTOR HYBG"/>
    <property type="match status" value="1"/>
</dbReference>
<dbReference type="PANTHER" id="PTHR35177:SF2">
    <property type="entry name" value="HYDROGENASE MATURATION FACTOR HYBG"/>
    <property type="match status" value="1"/>
</dbReference>
<evidence type="ECO:0008006" key="3">
    <source>
        <dbReference type="Google" id="ProtNLM"/>
    </source>
</evidence>
<dbReference type="Gene3D" id="2.30.30.140">
    <property type="match status" value="1"/>
</dbReference>
<dbReference type="FunFam" id="2.30.30.140:FF:000022">
    <property type="entry name" value="Hydrogenase assembly chaperone HybG"/>
    <property type="match status" value="1"/>
</dbReference>
<sequence>MAEGRSRMCLAIPGKVLKIDGQVAAVDFGGARREVKLDLLGNVREGDYVLVHAGYAIQVLDETKAKEILSSWDEVTRGVAGA</sequence>
<dbReference type="EMBL" id="BARV01033374">
    <property type="protein sequence ID" value="GAI49614.1"/>
    <property type="molecule type" value="Genomic_DNA"/>
</dbReference>
<evidence type="ECO:0000313" key="2">
    <source>
        <dbReference type="EMBL" id="GAI49614.1"/>
    </source>
</evidence>
<dbReference type="NCBIfam" id="TIGR00074">
    <property type="entry name" value="hypC_hupF"/>
    <property type="match status" value="1"/>
</dbReference>
<comment type="caution">
    <text evidence="2">The sequence shown here is derived from an EMBL/GenBank/DDBJ whole genome shotgun (WGS) entry which is preliminary data.</text>
</comment>
<name>X1R219_9ZZZZ</name>
<dbReference type="GO" id="GO:0051604">
    <property type="term" value="P:protein maturation"/>
    <property type="evidence" value="ECO:0007669"/>
    <property type="project" value="TreeGrafter"/>
</dbReference>
<dbReference type="SUPFAM" id="SSF159127">
    <property type="entry name" value="HupF/HypC-like"/>
    <property type="match status" value="1"/>
</dbReference>
<reference evidence="2" key="1">
    <citation type="journal article" date="2014" name="Front. Microbiol.">
        <title>High frequency of phylogenetically diverse reductive dehalogenase-homologous genes in deep subseafloor sedimentary metagenomes.</title>
        <authorList>
            <person name="Kawai M."/>
            <person name="Futagami T."/>
            <person name="Toyoda A."/>
            <person name="Takaki Y."/>
            <person name="Nishi S."/>
            <person name="Hori S."/>
            <person name="Arai W."/>
            <person name="Tsubouchi T."/>
            <person name="Morono Y."/>
            <person name="Uchiyama I."/>
            <person name="Ito T."/>
            <person name="Fujiyama A."/>
            <person name="Inagaki F."/>
            <person name="Takami H."/>
        </authorList>
    </citation>
    <scope>NUCLEOTIDE SEQUENCE</scope>
    <source>
        <strain evidence="2">Expedition CK06-06</strain>
    </source>
</reference>
<dbReference type="PRINTS" id="PR00445">
    <property type="entry name" value="HUPFHYPC"/>
</dbReference>
<accession>X1R219</accession>
<protein>
    <recommendedName>
        <fullName evidence="3">Hydrogenase assembly chaperone hypC/hupF</fullName>
    </recommendedName>
</protein>
<dbReference type="GO" id="GO:1902670">
    <property type="term" value="F:carbon dioxide binding"/>
    <property type="evidence" value="ECO:0007669"/>
    <property type="project" value="TreeGrafter"/>
</dbReference>
<organism evidence="2">
    <name type="scientific">marine sediment metagenome</name>
    <dbReference type="NCBI Taxonomy" id="412755"/>
    <lineage>
        <taxon>unclassified sequences</taxon>
        <taxon>metagenomes</taxon>
        <taxon>ecological metagenomes</taxon>
    </lineage>
</organism>
<dbReference type="InterPro" id="IPR001109">
    <property type="entry name" value="Hydrogenase_HupF/HypC"/>
</dbReference>
<dbReference type="Pfam" id="PF01455">
    <property type="entry name" value="HupF_HypC"/>
    <property type="match status" value="1"/>
</dbReference>
<evidence type="ECO:0000256" key="1">
    <source>
        <dbReference type="ARBA" id="ARBA00006018"/>
    </source>
</evidence>
<dbReference type="AlphaFoldDB" id="X1R219"/>